<evidence type="ECO:0000256" key="7">
    <source>
        <dbReference type="ARBA" id="ARBA00023242"/>
    </source>
</evidence>
<evidence type="ECO:0000256" key="3">
    <source>
        <dbReference type="ARBA" id="ARBA00022448"/>
    </source>
</evidence>
<dbReference type="Pfam" id="PF02985">
    <property type="entry name" value="HEAT"/>
    <property type="match status" value="1"/>
</dbReference>
<dbReference type="InterPro" id="IPR041653">
    <property type="entry name" value="Importin_rep_4"/>
</dbReference>
<organism evidence="9 10">
    <name type="scientific">Orchesella cincta</name>
    <name type="common">Springtail</name>
    <name type="synonym">Podura cincta</name>
    <dbReference type="NCBI Taxonomy" id="48709"/>
    <lineage>
        <taxon>Eukaryota</taxon>
        <taxon>Metazoa</taxon>
        <taxon>Ecdysozoa</taxon>
        <taxon>Arthropoda</taxon>
        <taxon>Hexapoda</taxon>
        <taxon>Collembola</taxon>
        <taxon>Entomobryomorpha</taxon>
        <taxon>Entomobryoidea</taxon>
        <taxon>Orchesellidae</taxon>
        <taxon>Orchesellinae</taxon>
        <taxon>Orchesella</taxon>
    </lineage>
</organism>
<dbReference type="STRING" id="48709.A0A1D2N8P2"/>
<comment type="caution">
    <text evidence="9">The sequence shown here is derived from an EMBL/GenBank/DDBJ whole genome shotgun (WGS) entry which is preliminary data.</text>
</comment>
<sequence length="1105" mass="123811">MGSEEEQFASIVGKFLSTNNEVRSQAEASYDGIPADRKVFFLLALIRNMDVPEDLRSLCTVLLRRLLTTHFEFVWNALNPEAQAQVKAETVALLSRENEDSHMRKKLTELAAELVRNLIDDDGNNTWPDFVAYLFQLANSPSVVLKENALLVFSLVPGIFGNQQANYLDMIKQMLANSFQSDNESVRFHAGKAFASFLTDHEKDENVLKHFSELMPFFLQAMEESTNECEDDTLLKLAIDIVGSSPKSMRPYLGQFLTLCLKIAKNENTDEEWKLLALECAISAAEATPGAVKKVGSELLPHYVNLMLEMMTELDEEFNWDTSDEPVEEDSDSEATMAESSLDRFACALGGKTMLPIVMSQVQVMLMSPQWEQRYAGLMAVSAVGEGCSKQMEPILPQIVDPILGFLRDAHPRVRYAACNAIGQMATDFAPNYEKKFHSKILPGLISLLEDSSCPRVQAHAGAALVNFCEECPRDILKNYAEALLGNLQTCFNAKLKELVEQNKKLVLEQLVTTVASVANTLEDDFLPYYDRFMPCMLYIMQNANAAELRLLRGKTIECASLIGLAVGGDKFIEDAAGIMDLLLRTQVDNGGIELADDDPQLSYMITAWARICQILGKCERFAPYLPMVMTPVLRTASIKPELAMLDSDEVRPDITLLQDVDDAKDWEVISLGDSQNIGLHTAKLEDKAMACQMLVCYARVMKNHFRPYVDEVVKLVVPLLKFYFHDGVRSSSAEIVPHLLRCVDDNPQDKVMLWNMLKNDLLIATEAEPESDVKCDQLFAIASAVELVPPEALDSETIKKITTVVEKVFLEHFERSVERAEQRKDEDYDEVLEQQLWDEMEDDNYVLTKAADVIHSLLKVHGANYLPYMEPSILPLVNKLIAPDRYWQERQWGLCIWDDVMEFTGPACVNYQNQFIPQLLNYLADASPEVRQAASYGCGVMAQFGQEAFSPACKEALPRLVQVVSNPEARGETNITATENAISAVAKIIKFCPSAVNLEEVVPIWISWLPIWEDKDEMDSVYGLLCDLVESDNPLALGQQGSNLPRIIHLIAETFVRKSLPDDSVCRPRLVNIVRMVMNNPNISQHCTAVLNPEQLTALQTAVA</sequence>
<dbReference type="Proteomes" id="UP000094527">
    <property type="component" value="Unassembled WGS sequence"/>
</dbReference>
<dbReference type="InterPro" id="IPR011989">
    <property type="entry name" value="ARM-like"/>
</dbReference>
<protein>
    <submittedName>
        <fullName evidence="9">Importin-5</fullName>
    </submittedName>
</protein>
<keyword evidence="3" id="KW-0813">Transport</keyword>
<keyword evidence="7" id="KW-0539">Nucleus</keyword>
<keyword evidence="6" id="KW-0653">Protein transport</keyword>
<dbReference type="Gene3D" id="1.25.10.10">
    <property type="entry name" value="Leucine-rich Repeat Variant"/>
    <property type="match status" value="1"/>
</dbReference>
<dbReference type="OMA" id="PKRFVQE"/>
<dbReference type="AlphaFoldDB" id="A0A1D2N8P2"/>
<dbReference type="InterPro" id="IPR040122">
    <property type="entry name" value="Importin_beta"/>
</dbReference>
<evidence type="ECO:0000313" key="9">
    <source>
        <dbReference type="EMBL" id="ODN01622.1"/>
    </source>
</evidence>
<dbReference type="SUPFAM" id="SSF48371">
    <property type="entry name" value="ARM repeat"/>
    <property type="match status" value="1"/>
</dbReference>
<evidence type="ECO:0000256" key="5">
    <source>
        <dbReference type="ARBA" id="ARBA00022737"/>
    </source>
</evidence>
<dbReference type="EMBL" id="LJIJ01000146">
    <property type="protein sequence ID" value="ODN01622.1"/>
    <property type="molecule type" value="Genomic_DNA"/>
</dbReference>
<evidence type="ECO:0000256" key="6">
    <source>
        <dbReference type="ARBA" id="ARBA00022927"/>
    </source>
</evidence>
<keyword evidence="5" id="KW-0677">Repeat</keyword>
<dbReference type="InterPro" id="IPR057672">
    <property type="entry name" value="TPR_IPO4/5"/>
</dbReference>
<dbReference type="GO" id="GO:0005634">
    <property type="term" value="C:nucleus"/>
    <property type="evidence" value="ECO:0007669"/>
    <property type="project" value="UniProtKB-SubCell"/>
</dbReference>
<dbReference type="InterPro" id="IPR041389">
    <property type="entry name" value="Importin_rep_6"/>
</dbReference>
<accession>A0A1D2N8P2</accession>
<dbReference type="InterPro" id="IPR000357">
    <property type="entry name" value="HEAT"/>
</dbReference>
<reference evidence="9 10" key="1">
    <citation type="journal article" date="2016" name="Genome Biol. Evol.">
        <title>Gene Family Evolution Reflects Adaptation to Soil Environmental Stressors in the Genome of the Collembolan Orchesella cincta.</title>
        <authorList>
            <person name="Faddeeva-Vakhrusheva A."/>
            <person name="Derks M.F."/>
            <person name="Anvar S.Y."/>
            <person name="Agamennone V."/>
            <person name="Suring W."/>
            <person name="Smit S."/>
            <person name="van Straalen N.M."/>
            <person name="Roelofs D."/>
        </authorList>
    </citation>
    <scope>NUCLEOTIDE SEQUENCE [LARGE SCALE GENOMIC DNA]</scope>
    <source>
        <tissue evidence="9">Mixed pool</tissue>
    </source>
</reference>
<gene>
    <name evidence="9" type="ORF">Ocin01_05077</name>
</gene>
<keyword evidence="4" id="KW-0963">Cytoplasm</keyword>
<dbReference type="OrthoDB" id="543373at2759"/>
<dbReference type="Pfam" id="PF18829">
    <property type="entry name" value="Importin_rep_6"/>
    <property type="match status" value="1"/>
</dbReference>
<feature type="domain" description="IPO4/5-like TPR repeats" evidence="8">
    <location>
        <begin position="100"/>
        <end position="259"/>
    </location>
</feature>
<evidence type="ECO:0000259" key="8">
    <source>
        <dbReference type="Pfam" id="PF25780"/>
    </source>
</evidence>
<dbReference type="PANTHER" id="PTHR10527">
    <property type="entry name" value="IMPORTIN BETA"/>
    <property type="match status" value="1"/>
</dbReference>
<evidence type="ECO:0000313" key="10">
    <source>
        <dbReference type="Proteomes" id="UP000094527"/>
    </source>
</evidence>
<comment type="subcellular location">
    <subcellularLocation>
        <location evidence="2">Cytoplasm</location>
    </subcellularLocation>
    <subcellularLocation>
        <location evidence="1">Nucleus</location>
    </subcellularLocation>
</comment>
<dbReference type="Pfam" id="PF13513">
    <property type="entry name" value="HEAT_EZ"/>
    <property type="match status" value="1"/>
</dbReference>
<dbReference type="Pfam" id="PF25780">
    <property type="entry name" value="TPR_IPO5"/>
    <property type="match status" value="1"/>
</dbReference>
<dbReference type="Pfam" id="PF18808">
    <property type="entry name" value="Importin_rep_4"/>
    <property type="match status" value="1"/>
</dbReference>
<evidence type="ECO:0000256" key="2">
    <source>
        <dbReference type="ARBA" id="ARBA00004496"/>
    </source>
</evidence>
<evidence type="ECO:0000256" key="1">
    <source>
        <dbReference type="ARBA" id="ARBA00004123"/>
    </source>
</evidence>
<keyword evidence="10" id="KW-1185">Reference proteome</keyword>
<proteinExistence type="predicted"/>
<evidence type="ECO:0000256" key="4">
    <source>
        <dbReference type="ARBA" id="ARBA00022490"/>
    </source>
</evidence>
<name>A0A1D2N8P2_ORCCI</name>
<dbReference type="GO" id="GO:0005737">
    <property type="term" value="C:cytoplasm"/>
    <property type="evidence" value="ECO:0007669"/>
    <property type="project" value="UniProtKB-SubCell"/>
</dbReference>
<dbReference type="InterPro" id="IPR016024">
    <property type="entry name" value="ARM-type_fold"/>
</dbReference>
<dbReference type="GO" id="GO:0006606">
    <property type="term" value="P:protein import into nucleus"/>
    <property type="evidence" value="ECO:0007669"/>
    <property type="project" value="InterPro"/>
</dbReference>